<dbReference type="GO" id="GO:0000155">
    <property type="term" value="F:phosphorelay sensor kinase activity"/>
    <property type="evidence" value="ECO:0007669"/>
    <property type="project" value="InterPro"/>
</dbReference>
<dbReference type="PANTHER" id="PTHR43547">
    <property type="entry name" value="TWO-COMPONENT HISTIDINE KINASE"/>
    <property type="match status" value="1"/>
</dbReference>
<dbReference type="InterPro" id="IPR013783">
    <property type="entry name" value="Ig-like_fold"/>
</dbReference>
<dbReference type="Pfam" id="PF07495">
    <property type="entry name" value="Y_Y_Y"/>
    <property type="match status" value="1"/>
</dbReference>
<dbReference type="InterPro" id="IPR011123">
    <property type="entry name" value="Y_Y_Y"/>
</dbReference>
<feature type="domain" description="Two component regulator three Y" evidence="6">
    <location>
        <begin position="801"/>
        <end position="858"/>
    </location>
</feature>
<keyword evidence="5" id="KW-1133">Transmembrane helix</keyword>
<dbReference type="Pfam" id="PF07494">
    <property type="entry name" value="Reg_prop"/>
    <property type="match status" value="2"/>
</dbReference>
<feature type="region of interest" description="Disordered" evidence="4">
    <location>
        <begin position="942"/>
        <end position="961"/>
    </location>
</feature>
<evidence type="ECO:0000256" key="1">
    <source>
        <dbReference type="ARBA" id="ARBA00000085"/>
    </source>
</evidence>
<evidence type="ECO:0000256" key="4">
    <source>
        <dbReference type="SAM" id="MobiDB-lite"/>
    </source>
</evidence>
<evidence type="ECO:0000256" key="3">
    <source>
        <dbReference type="ARBA" id="ARBA00022553"/>
    </source>
</evidence>
<dbReference type="InterPro" id="IPR036097">
    <property type="entry name" value="HisK_dim/P_sf"/>
</dbReference>
<dbReference type="SUPFAM" id="SSF101898">
    <property type="entry name" value="NHL repeat"/>
    <property type="match status" value="1"/>
</dbReference>
<proteinExistence type="predicted"/>
<evidence type="ECO:0000256" key="5">
    <source>
        <dbReference type="SAM" id="Phobius"/>
    </source>
</evidence>
<accession>A0AA91A1T8</accession>
<dbReference type="RefSeq" id="WP_153096076.1">
    <property type="nucleotide sequence ID" value="NZ_VZBP01000031.1"/>
</dbReference>
<comment type="caution">
    <text evidence="7">The sequence shown here is derived from an EMBL/GenBank/DDBJ whole genome shotgun (WGS) entry which is preliminary data.</text>
</comment>
<dbReference type="InterPro" id="IPR015943">
    <property type="entry name" value="WD40/YVTN_repeat-like_dom_sf"/>
</dbReference>
<protein>
    <recommendedName>
        <fullName evidence="2">histidine kinase</fullName>
        <ecNumber evidence="2">2.7.13.3</ecNumber>
    </recommendedName>
</protein>
<dbReference type="InterPro" id="IPR011110">
    <property type="entry name" value="Reg_prop"/>
</dbReference>
<dbReference type="CDD" id="cd00082">
    <property type="entry name" value="HisKA"/>
    <property type="match status" value="1"/>
</dbReference>
<dbReference type="EC" id="2.7.13.3" evidence="2"/>
<reference evidence="8" key="1">
    <citation type="submission" date="2019-09" db="EMBL/GenBank/DDBJ databases">
        <title>Distinct polysaccharide growth profiles of human intestinal Prevotella copri isolates.</title>
        <authorList>
            <person name="Fehlner-Peach H."/>
            <person name="Magnabosco C."/>
            <person name="Raghavan V."/>
            <person name="Scher J.U."/>
            <person name="Tett A."/>
            <person name="Cox L.M."/>
            <person name="Gottsegen C."/>
            <person name="Watters A."/>
            <person name="Wiltshire- Gordon J.D."/>
            <person name="Segata N."/>
            <person name="Bonneau R."/>
            <person name="Littman D.R."/>
        </authorList>
    </citation>
    <scope>NUCLEOTIDE SEQUENCE [LARGE SCALE GENOMIC DNA]</scope>
    <source>
        <strain evidence="8">iA624</strain>
    </source>
</reference>
<dbReference type="Gene3D" id="2.130.10.10">
    <property type="entry name" value="YVTN repeat-like/Quinoprotein amine dehydrogenase"/>
    <property type="match status" value="3"/>
</dbReference>
<name>A0AA91A1T8_9BACT</name>
<dbReference type="PANTHER" id="PTHR43547:SF2">
    <property type="entry name" value="HYBRID SIGNAL TRANSDUCTION HISTIDINE KINASE C"/>
    <property type="match status" value="1"/>
</dbReference>
<sequence length="961" mass="110523">MKRNIKTFYTLLYIVGFISIWLLPLQAFGSIKLDGKRLSAKDGLSCNTVNDIIQDRDGFIWLGTPNGVSRYDGYQFINFTNLSKNSGQKTHHSISQLINDEKHGLIWGYNPSNILCCFDLETAHFSNYFDKENATLLKNRFKSQNGMWLFSGDFGVRYLTYSNGKFQATDYTTKNGKLIGDQQLQMTEDAKQNVWIASDKGLNRITPDGKSHLMLKNQHIITLTTDGNHIAVLTDKGDAFLYDNSGKLVRKSHLPSMVGYVGKSRAFFWQGEWYIFTQKETFAMNLKNGIFHKPAIQIPNAMSKSLLKSYEFLYDKKGNAYLFNKKGKLFRKFHLLDDQAYINGRDKNFVAAEDANGNVYIVSYGNGLFIYNRKEDELQHFSTADKDPLFHSNFLLNIFIDRSGCIWICTGDGVYCCRELKDLNTEHVKIEPNSNREWSNYVRHISNIGNDKLAVTTRANITYIYDARTQQRTVEKQTDACAYDYAIDPQGKKWISTKGDGIYIDNVRYWKYEKDHYAPGVSFYKTIFDKQGRAWIATWGEGLLITPQKTEQQPRKFEQFLNTDGKEAQIHDLLLDRKGRLWVCSNNGILMVNTAEKKITAQKFLRFNDENGKLPVSEINCGIEAHDGKLWFAATGGILKCSYNEKTRELEYELFDTSKGLTDNNTRSLEEDNYDNIWIGTEEGISRLNAKTNDIRSFQIGRTIFSNNFTENCATKLNDGRLVFGVADGMIFIQPSRTISMPPAHMRAAITDLAINGISIYEAENEQFLTKALNYTREISLPHDKNSLNIHFSNFDYPHIQNAMYQYYLEGIDNTWRPMTSINHAEFSDLNPGSYTLHIRTRIGSNQWSEETLLHITICQPWYNTVWAWCIYLLIICGAGVLYYRSWLRNFELNQQIALEKQMSDFRINFFTHISHEFRTPLAIIQSAVEKMMTWEKAILPRTPSIPSPEEPSDCSDSSTS</sequence>
<evidence type="ECO:0000313" key="7">
    <source>
        <dbReference type="EMBL" id="MQO08482.1"/>
    </source>
</evidence>
<gene>
    <name evidence="7" type="ORF">F7D57_01820</name>
</gene>
<dbReference type="AlphaFoldDB" id="A0AA91A1T8"/>
<dbReference type="SUPFAM" id="SSF63829">
    <property type="entry name" value="Calcium-dependent phosphotriesterase"/>
    <property type="match status" value="3"/>
</dbReference>
<evidence type="ECO:0000259" key="6">
    <source>
        <dbReference type="Pfam" id="PF07495"/>
    </source>
</evidence>
<keyword evidence="5" id="KW-0812">Transmembrane</keyword>
<evidence type="ECO:0000256" key="2">
    <source>
        <dbReference type="ARBA" id="ARBA00012438"/>
    </source>
</evidence>
<dbReference type="Gene3D" id="1.10.287.130">
    <property type="match status" value="1"/>
</dbReference>
<keyword evidence="3" id="KW-0597">Phosphoprotein</keyword>
<feature type="transmembrane region" description="Helical" evidence="5">
    <location>
        <begin position="7"/>
        <end position="29"/>
    </location>
</feature>
<dbReference type="EMBL" id="VZBP01000031">
    <property type="protein sequence ID" value="MQO08482.1"/>
    <property type="molecule type" value="Genomic_DNA"/>
</dbReference>
<evidence type="ECO:0000313" key="8">
    <source>
        <dbReference type="Proteomes" id="UP000405805"/>
    </source>
</evidence>
<dbReference type="SUPFAM" id="SSF47384">
    <property type="entry name" value="Homodimeric domain of signal transducing histidine kinase"/>
    <property type="match status" value="1"/>
</dbReference>
<dbReference type="InterPro" id="IPR003661">
    <property type="entry name" value="HisK_dim/P_dom"/>
</dbReference>
<dbReference type="Gene3D" id="2.60.40.10">
    <property type="entry name" value="Immunoglobulins"/>
    <property type="match status" value="1"/>
</dbReference>
<dbReference type="Proteomes" id="UP000405805">
    <property type="component" value="Unassembled WGS sequence"/>
</dbReference>
<feature type="transmembrane region" description="Helical" evidence="5">
    <location>
        <begin position="866"/>
        <end position="884"/>
    </location>
</feature>
<organism evidence="7 8">
    <name type="scientific">Segatella copri</name>
    <dbReference type="NCBI Taxonomy" id="165179"/>
    <lineage>
        <taxon>Bacteria</taxon>
        <taxon>Pseudomonadati</taxon>
        <taxon>Bacteroidota</taxon>
        <taxon>Bacteroidia</taxon>
        <taxon>Bacteroidales</taxon>
        <taxon>Prevotellaceae</taxon>
        <taxon>Segatella</taxon>
    </lineage>
</organism>
<comment type="catalytic activity">
    <reaction evidence="1">
        <text>ATP + protein L-histidine = ADP + protein N-phospho-L-histidine.</text>
        <dbReference type="EC" id="2.7.13.3"/>
    </reaction>
</comment>
<keyword evidence="5" id="KW-0472">Membrane</keyword>